<evidence type="ECO:0000256" key="3">
    <source>
        <dbReference type="ARBA" id="ARBA00022448"/>
    </source>
</evidence>
<evidence type="ECO:0000256" key="8">
    <source>
        <dbReference type="RuleBase" id="RU363032"/>
    </source>
</evidence>
<keyword evidence="4" id="KW-1003">Cell membrane</keyword>
<feature type="transmembrane region" description="Helical" evidence="8">
    <location>
        <begin position="65"/>
        <end position="89"/>
    </location>
</feature>
<keyword evidence="5 8" id="KW-0812">Transmembrane</keyword>
<dbReference type="OrthoDB" id="9807047at2"/>
<dbReference type="PANTHER" id="PTHR42929:SF5">
    <property type="entry name" value="ABC TRANSPORTER PERMEASE PROTEIN"/>
    <property type="match status" value="1"/>
</dbReference>
<dbReference type="Gene3D" id="1.10.3720.10">
    <property type="entry name" value="MetI-like"/>
    <property type="match status" value="1"/>
</dbReference>
<evidence type="ECO:0000256" key="2">
    <source>
        <dbReference type="ARBA" id="ARBA00007069"/>
    </source>
</evidence>
<dbReference type="RefSeq" id="WP_100162467.1">
    <property type="nucleotide sequence ID" value="NZ_PGTB01000032.1"/>
</dbReference>
<evidence type="ECO:0000259" key="9">
    <source>
        <dbReference type="PROSITE" id="PS50928"/>
    </source>
</evidence>
<evidence type="ECO:0000256" key="4">
    <source>
        <dbReference type="ARBA" id="ARBA00022475"/>
    </source>
</evidence>
<evidence type="ECO:0000256" key="5">
    <source>
        <dbReference type="ARBA" id="ARBA00022692"/>
    </source>
</evidence>
<keyword evidence="3 8" id="KW-0813">Transport</keyword>
<keyword evidence="11" id="KW-1185">Reference proteome</keyword>
<feature type="transmembrane region" description="Helical" evidence="8">
    <location>
        <begin position="195"/>
        <end position="224"/>
    </location>
</feature>
<reference evidence="10 11" key="1">
    <citation type="journal article" date="2018" name="Int. J. Syst. Evol. Microbiol.">
        <title>Pseudooceanicola lipolyticus sp. nov., a marine alphaproteobacterium, reclassification of Oceanicola flagellatus as Pseudooceanicola flagellatus comb. nov. and emended description of the genus Pseudooceanicola.</title>
        <authorList>
            <person name="Huang M.-M."/>
            <person name="Guo L.-L."/>
            <person name="Wu Y.-H."/>
            <person name="Lai Q.-L."/>
            <person name="Shao Z.-Z."/>
            <person name="Wang C.-S."/>
            <person name="Wu M."/>
            <person name="Xu X.-W."/>
        </authorList>
    </citation>
    <scope>NUCLEOTIDE SEQUENCE [LARGE SCALE GENOMIC DNA]</scope>
    <source>
        <strain evidence="10 11">157</strain>
    </source>
</reference>
<organism evidence="10 11">
    <name type="scientific">Pseudooceanicola lipolyticus</name>
    <dbReference type="NCBI Taxonomy" id="2029104"/>
    <lineage>
        <taxon>Bacteria</taxon>
        <taxon>Pseudomonadati</taxon>
        <taxon>Pseudomonadota</taxon>
        <taxon>Alphaproteobacteria</taxon>
        <taxon>Rhodobacterales</taxon>
        <taxon>Paracoccaceae</taxon>
        <taxon>Pseudooceanicola</taxon>
    </lineage>
</organism>
<keyword evidence="6 8" id="KW-1133">Transmembrane helix</keyword>
<feature type="domain" description="ABC transmembrane type-1" evidence="9">
    <location>
        <begin position="66"/>
        <end position="272"/>
    </location>
</feature>
<evidence type="ECO:0000256" key="7">
    <source>
        <dbReference type="ARBA" id="ARBA00023136"/>
    </source>
</evidence>
<keyword evidence="7 8" id="KW-0472">Membrane</keyword>
<dbReference type="EMBL" id="PGTB01000032">
    <property type="protein sequence ID" value="PJE36733.1"/>
    <property type="molecule type" value="Genomic_DNA"/>
</dbReference>
<feature type="transmembrane region" description="Helical" evidence="8">
    <location>
        <begin position="147"/>
        <end position="174"/>
    </location>
</feature>
<gene>
    <name evidence="10" type="ORF">CVM52_10510</name>
</gene>
<dbReference type="InterPro" id="IPR035906">
    <property type="entry name" value="MetI-like_sf"/>
</dbReference>
<dbReference type="Proteomes" id="UP000231553">
    <property type="component" value="Unassembled WGS sequence"/>
</dbReference>
<dbReference type="InterPro" id="IPR000515">
    <property type="entry name" value="MetI-like"/>
</dbReference>
<dbReference type="Pfam" id="PF00528">
    <property type="entry name" value="BPD_transp_1"/>
    <property type="match status" value="1"/>
</dbReference>
<dbReference type="CDD" id="cd06261">
    <property type="entry name" value="TM_PBP2"/>
    <property type="match status" value="1"/>
</dbReference>
<dbReference type="GO" id="GO:0005886">
    <property type="term" value="C:plasma membrane"/>
    <property type="evidence" value="ECO:0007669"/>
    <property type="project" value="UniProtKB-SubCell"/>
</dbReference>
<sequence length="285" mass="30742">MTRRRSAGAGLIGPATVLILAGFLAPTVIMAMLSLRDYSGMQGIGTDWTLSNYIGVLGDWFYLEIILRTLALGLGVTLLCLVIGFPLALFILRVGPMVQTLAILLVIFPLLCNIVVRSFGWMVLLSPRGVINETLLTAGLIAQPLDLMFNLTGVIIGLVQIYLPFMVLLLVPALQNIPTDVEAAALTLRSSRMRVFFTITVPLASPGIITGSILVFVLSISALVTPRMLGGPTYRVMATQIYDEFMTNLNWPAGAALAFVLTFIALALIWSANRVAAYLTRGITA</sequence>
<evidence type="ECO:0000313" key="11">
    <source>
        <dbReference type="Proteomes" id="UP000231553"/>
    </source>
</evidence>
<evidence type="ECO:0000256" key="1">
    <source>
        <dbReference type="ARBA" id="ARBA00004651"/>
    </source>
</evidence>
<dbReference type="GO" id="GO:0055085">
    <property type="term" value="P:transmembrane transport"/>
    <property type="evidence" value="ECO:0007669"/>
    <property type="project" value="InterPro"/>
</dbReference>
<name>A0A2M8J1S3_9RHOB</name>
<dbReference type="PANTHER" id="PTHR42929">
    <property type="entry name" value="INNER MEMBRANE ABC TRANSPORTER PERMEASE PROTEIN YDCU-RELATED-RELATED"/>
    <property type="match status" value="1"/>
</dbReference>
<protein>
    <submittedName>
        <fullName evidence="10">ABC transporter permease</fullName>
    </submittedName>
</protein>
<proteinExistence type="inferred from homology"/>
<feature type="transmembrane region" description="Helical" evidence="8">
    <location>
        <begin position="251"/>
        <end position="272"/>
    </location>
</feature>
<comment type="similarity">
    <text evidence="2">Belongs to the binding-protein-dependent transport system permease family. CysTW subfamily.</text>
</comment>
<dbReference type="PROSITE" id="PS50928">
    <property type="entry name" value="ABC_TM1"/>
    <property type="match status" value="1"/>
</dbReference>
<feature type="transmembrane region" description="Helical" evidence="8">
    <location>
        <begin position="101"/>
        <end position="127"/>
    </location>
</feature>
<accession>A0A2M8J1S3</accession>
<dbReference type="SUPFAM" id="SSF161098">
    <property type="entry name" value="MetI-like"/>
    <property type="match status" value="1"/>
</dbReference>
<dbReference type="AlphaFoldDB" id="A0A2M8J1S3"/>
<comment type="subcellular location">
    <subcellularLocation>
        <location evidence="1 8">Cell membrane</location>
        <topology evidence="1 8">Multi-pass membrane protein</topology>
    </subcellularLocation>
</comment>
<evidence type="ECO:0000313" key="10">
    <source>
        <dbReference type="EMBL" id="PJE36733.1"/>
    </source>
</evidence>
<comment type="caution">
    <text evidence="10">The sequence shown here is derived from an EMBL/GenBank/DDBJ whole genome shotgun (WGS) entry which is preliminary data.</text>
</comment>
<feature type="transmembrane region" description="Helical" evidence="8">
    <location>
        <begin position="12"/>
        <end position="33"/>
    </location>
</feature>
<evidence type="ECO:0000256" key="6">
    <source>
        <dbReference type="ARBA" id="ARBA00022989"/>
    </source>
</evidence>